<keyword evidence="6" id="KW-0256">Endoplasmic reticulum</keyword>
<feature type="signal peptide" evidence="11">
    <location>
        <begin position="1"/>
        <end position="18"/>
    </location>
</feature>
<feature type="transmembrane region" description="Helical" evidence="10">
    <location>
        <begin position="241"/>
        <end position="264"/>
    </location>
</feature>
<dbReference type="InterPro" id="IPR037654">
    <property type="entry name" value="Big1"/>
</dbReference>
<reference evidence="13 14" key="1">
    <citation type="submission" date="2015-02" db="EMBL/GenBank/DDBJ databases">
        <title>Draft Genome Sequences of Two Closely-Related Aflatoxigenic Aspergillus Species Obtained from the Cote d'Ivoire.</title>
        <authorList>
            <person name="Moore G.G."/>
            <person name="Beltz S.B."/>
            <person name="Mack B.M."/>
        </authorList>
    </citation>
    <scope>NUCLEOTIDE SEQUENCE [LARGE SCALE GENOMIC DNA]</scope>
    <source>
        <strain evidence="13 14">SRRC1468</strain>
    </source>
</reference>
<dbReference type="Proteomes" id="UP000034291">
    <property type="component" value="Unassembled WGS sequence"/>
</dbReference>
<protein>
    <recommendedName>
        <fullName evidence="3">Protein BIG1</fullName>
    </recommendedName>
</protein>
<evidence type="ECO:0000256" key="2">
    <source>
        <dbReference type="ARBA" id="ARBA00008203"/>
    </source>
</evidence>
<evidence type="ECO:0000259" key="12">
    <source>
        <dbReference type="Pfam" id="PF20520"/>
    </source>
</evidence>
<evidence type="ECO:0000256" key="5">
    <source>
        <dbReference type="ARBA" id="ARBA00022729"/>
    </source>
</evidence>
<keyword evidence="14" id="KW-1185">Reference proteome</keyword>
<dbReference type="PANTHER" id="PTHR28285">
    <property type="entry name" value="PROTEIN BIG1"/>
    <property type="match status" value="1"/>
</dbReference>
<keyword evidence="5 11" id="KW-0732">Signal</keyword>
<evidence type="ECO:0000313" key="14">
    <source>
        <dbReference type="Proteomes" id="UP000034291"/>
    </source>
</evidence>
<accession>A0A0F8UCV8</accession>
<dbReference type="EMBL" id="JZBS01002711">
    <property type="protein sequence ID" value="KKK17589.1"/>
    <property type="molecule type" value="Genomic_DNA"/>
</dbReference>
<dbReference type="PANTHER" id="PTHR28285:SF1">
    <property type="entry name" value="PROTEIN BIG1"/>
    <property type="match status" value="1"/>
</dbReference>
<evidence type="ECO:0000256" key="1">
    <source>
        <dbReference type="ARBA" id="ARBA00004115"/>
    </source>
</evidence>
<evidence type="ECO:0000256" key="3">
    <source>
        <dbReference type="ARBA" id="ARBA00022089"/>
    </source>
</evidence>
<evidence type="ECO:0000256" key="11">
    <source>
        <dbReference type="SAM" id="SignalP"/>
    </source>
</evidence>
<keyword evidence="8 10" id="KW-0472">Membrane</keyword>
<keyword evidence="4 10" id="KW-0812">Transmembrane</keyword>
<evidence type="ECO:0000256" key="4">
    <source>
        <dbReference type="ARBA" id="ARBA00022692"/>
    </source>
</evidence>
<feature type="chain" id="PRO_5002528550" description="Protein BIG1" evidence="11">
    <location>
        <begin position="19"/>
        <end position="290"/>
    </location>
</feature>
<dbReference type="AlphaFoldDB" id="A0A0F8UCV8"/>
<organism evidence="13 14">
    <name type="scientific">Aspergillus rambellii</name>
    <dbReference type="NCBI Taxonomy" id="308745"/>
    <lineage>
        <taxon>Eukaryota</taxon>
        <taxon>Fungi</taxon>
        <taxon>Dikarya</taxon>
        <taxon>Ascomycota</taxon>
        <taxon>Pezizomycotina</taxon>
        <taxon>Eurotiomycetes</taxon>
        <taxon>Eurotiomycetidae</taxon>
        <taxon>Eurotiales</taxon>
        <taxon>Aspergillaceae</taxon>
        <taxon>Aspergillus</taxon>
        <taxon>Aspergillus subgen. Nidulantes</taxon>
    </lineage>
</organism>
<gene>
    <name evidence="13" type="ORF">ARAM_003939</name>
</gene>
<dbReference type="GO" id="GO:0006078">
    <property type="term" value="P:(1-&gt;6)-beta-D-glucan biosynthetic process"/>
    <property type="evidence" value="ECO:0007669"/>
    <property type="project" value="TreeGrafter"/>
</dbReference>
<dbReference type="Pfam" id="PF20520">
    <property type="entry name" value="Ac45-VOA1_TM"/>
    <property type="match status" value="1"/>
</dbReference>
<dbReference type="GO" id="GO:0009272">
    <property type="term" value="P:fungal-type cell wall biogenesis"/>
    <property type="evidence" value="ECO:0007669"/>
    <property type="project" value="TreeGrafter"/>
</dbReference>
<evidence type="ECO:0000256" key="6">
    <source>
        <dbReference type="ARBA" id="ARBA00022824"/>
    </source>
</evidence>
<proteinExistence type="inferred from homology"/>
<comment type="subcellular location">
    <subcellularLocation>
        <location evidence="1">Endoplasmic reticulum membrane</location>
        <topology evidence="1">Single-pass type I membrane protein</topology>
    </subcellularLocation>
</comment>
<comment type="caution">
    <text evidence="13">The sequence shown here is derived from an EMBL/GenBank/DDBJ whole genome shotgun (WGS) entry which is preliminary data.</text>
</comment>
<comment type="similarity">
    <text evidence="2">Belongs to the BIG1 family.</text>
</comment>
<dbReference type="GO" id="GO:0005789">
    <property type="term" value="C:endoplasmic reticulum membrane"/>
    <property type="evidence" value="ECO:0007669"/>
    <property type="project" value="UniProtKB-SubCell"/>
</dbReference>
<feature type="domain" description="V-type proton ATPase subunit S1/VOA1 transmembrane" evidence="12">
    <location>
        <begin position="240"/>
        <end position="279"/>
    </location>
</feature>
<dbReference type="STRING" id="308745.A0A0F8UCV8"/>
<evidence type="ECO:0000256" key="7">
    <source>
        <dbReference type="ARBA" id="ARBA00022989"/>
    </source>
</evidence>
<evidence type="ECO:0000256" key="8">
    <source>
        <dbReference type="ARBA" id="ARBA00023136"/>
    </source>
</evidence>
<name>A0A0F8UCV8_9EURO</name>
<evidence type="ECO:0000256" key="10">
    <source>
        <dbReference type="SAM" id="Phobius"/>
    </source>
</evidence>
<sequence length="290" mass="31991">MRLSSFSLLALGAVSTHAFQDTSPFFLASTSEIASTSAQLKSVTSLLDDLSTKFNACPSDYYVIASQPGVHSTDFATRKAAPRLAAKMTGQDKSIQSTMVVNEVAGVLEVKQLQQILEKECGVQSTVIDASSGSYPTEFGTGPRVIVVDFPSLPLGSGRQHQLSDNDGLLSDIIGRLPSKRYTILYVTTPKEFDENDSNVYQSETYDYQDSLHMDLKRDFSVHSRREDTTSNKSLFQEYQYFTPGLFMGLIATFFFFAILYVAFSALTSLQVPYAAFEKDTSSSTLKKLQ</sequence>
<evidence type="ECO:0000256" key="9">
    <source>
        <dbReference type="ARBA" id="ARBA00023316"/>
    </source>
</evidence>
<keyword evidence="9" id="KW-0961">Cell wall biogenesis/degradation</keyword>
<evidence type="ECO:0000313" key="13">
    <source>
        <dbReference type="EMBL" id="KKK17589.1"/>
    </source>
</evidence>
<dbReference type="GO" id="GO:0071555">
    <property type="term" value="P:cell wall organization"/>
    <property type="evidence" value="ECO:0007669"/>
    <property type="project" value="UniProtKB-KW"/>
</dbReference>
<dbReference type="InterPro" id="IPR046756">
    <property type="entry name" value="VAS1/VOA1_TM"/>
</dbReference>
<dbReference type="OrthoDB" id="9985059at2759"/>
<keyword evidence="7 10" id="KW-1133">Transmembrane helix</keyword>